<dbReference type="FunFam" id="3.30.420.10:FF:000032">
    <property type="entry name" value="Retrovirus-related Pol polyprotein from transposon 297-like Protein"/>
    <property type="match status" value="1"/>
</dbReference>
<dbReference type="InterPro" id="IPR050951">
    <property type="entry name" value="Retrovirus_Pol_polyprotein"/>
</dbReference>
<dbReference type="PROSITE" id="PS50994">
    <property type="entry name" value="INTEGRASE"/>
    <property type="match status" value="1"/>
</dbReference>
<accession>A0A267ET31</accession>
<dbReference type="InterPro" id="IPR036397">
    <property type="entry name" value="RNaseH_sf"/>
</dbReference>
<gene>
    <name evidence="2" type="ORF">BOX15_Mlig018570g1</name>
</gene>
<dbReference type="PANTHER" id="PTHR37984">
    <property type="entry name" value="PROTEIN CBG26694"/>
    <property type="match status" value="1"/>
</dbReference>
<dbReference type="Gene3D" id="3.30.420.10">
    <property type="entry name" value="Ribonuclease H-like superfamily/Ribonuclease H"/>
    <property type="match status" value="1"/>
</dbReference>
<dbReference type="GO" id="GO:0015074">
    <property type="term" value="P:DNA integration"/>
    <property type="evidence" value="ECO:0007669"/>
    <property type="project" value="InterPro"/>
</dbReference>
<keyword evidence="3" id="KW-1185">Reference proteome</keyword>
<evidence type="ECO:0000313" key="2">
    <source>
        <dbReference type="EMBL" id="PAA64027.1"/>
    </source>
</evidence>
<dbReference type="InterPro" id="IPR001584">
    <property type="entry name" value="Integrase_cat-core"/>
</dbReference>
<feature type="domain" description="Integrase catalytic" evidence="1">
    <location>
        <begin position="31"/>
        <end position="185"/>
    </location>
</feature>
<dbReference type="SUPFAM" id="SSF53098">
    <property type="entry name" value="Ribonuclease H-like"/>
    <property type="match status" value="1"/>
</dbReference>
<evidence type="ECO:0000259" key="1">
    <source>
        <dbReference type="PROSITE" id="PS50994"/>
    </source>
</evidence>
<dbReference type="EMBL" id="NIVC01001790">
    <property type="protein sequence ID" value="PAA64027.1"/>
    <property type="molecule type" value="Genomic_DNA"/>
</dbReference>
<dbReference type="Pfam" id="PF00665">
    <property type="entry name" value="rve"/>
    <property type="match status" value="1"/>
</dbReference>
<dbReference type="InterPro" id="IPR012337">
    <property type="entry name" value="RNaseH-like_sf"/>
</dbReference>
<reference evidence="2 3" key="1">
    <citation type="submission" date="2017-06" db="EMBL/GenBank/DDBJ databases">
        <title>A platform for efficient transgenesis in Macrostomum lignano, a flatworm model organism for stem cell research.</title>
        <authorList>
            <person name="Berezikov E."/>
        </authorList>
    </citation>
    <scope>NUCLEOTIDE SEQUENCE [LARGE SCALE GENOMIC DNA]</scope>
    <source>
        <strain evidence="2">DV1</strain>
        <tissue evidence="2">Whole organism</tissue>
    </source>
</reference>
<dbReference type="OrthoDB" id="10047254at2759"/>
<dbReference type="Proteomes" id="UP000215902">
    <property type="component" value="Unassembled WGS sequence"/>
</dbReference>
<comment type="caution">
    <text evidence="2">The sequence shown here is derived from an EMBL/GenBank/DDBJ whole genome shotgun (WGS) entry which is preliminary data.</text>
</comment>
<protein>
    <recommendedName>
        <fullName evidence="1">Integrase catalytic domain-containing protein</fullName>
    </recommendedName>
</protein>
<evidence type="ECO:0000313" key="3">
    <source>
        <dbReference type="Proteomes" id="UP000215902"/>
    </source>
</evidence>
<proteinExistence type="predicted"/>
<organism evidence="2 3">
    <name type="scientific">Macrostomum lignano</name>
    <dbReference type="NCBI Taxonomy" id="282301"/>
    <lineage>
        <taxon>Eukaryota</taxon>
        <taxon>Metazoa</taxon>
        <taxon>Spiralia</taxon>
        <taxon>Lophotrochozoa</taxon>
        <taxon>Platyhelminthes</taxon>
        <taxon>Rhabditophora</taxon>
        <taxon>Macrostomorpha</taxon>
        <taxon>Macrostomida</taxon>
        <taxon>Macrostomidae</taxon>
        <taxon>Macrostomum</taxon>
    </lineage>
</organism>
<dbReference type="AlphaFoldDB" id="A0A267ET31"/>
<name>A0A267ET31_9PLAT</name>
<dbReference type="STRING" id="282301.A0A267ET31"/>
<dbReference type="PANTHER" id="PTHR37984:SF15">
    <property type="entry name" value="INTEGRASE CATALYTIC DOMAIN-CONTAINING PROTEIN"/>
    <property type="match status" value="1"/>
</dbReference>
<dbReference type="GO" id="GO:0003676">
    <property type="term" value="F:nucleic acid binding"/>
    <property type="evidence" value="ECO:0007669"/>
    <property type="project" value="InterPro"/>
</dbReference>
<sequence>MREDVRDWVRGCLIWKRRKEAPKGACAELVRQPLPAKPWAVMQIKLGKNYILCFVDTLSKWVEAAALSQIDANTVAEALVICVMLRHGVPEVVHSDQGRQFEAKVFKQTCALLGAEKLRTSPFHPSGNGSVEKFNRTLGNMLSGFCSENQATWDALLPYILWAYCNSSEHSSTGESPLKVLRGMEPRLPVDLALGGQRDHP</sequence>